<evidence type="ECO:0000256" key="1">
    <source>
        <dbReference type="ARBA" id="ARBA00004167"/>
    </source>
</evidence>
<organism evidence="7 8">
    <name type="scientific">Lacinutrix iliipiscaria</name>
    <dbReference type="NCBI Taxonomy" id="1230532"/>
    <lineage>
        <taxon>Bacteria</taxon>
        <taxon>Pseudomonadati</taxon>
        <taxon>Bacteroidota</taxon>
        <taxon>Flavobacteriia</taxon>
        <taxon>Flavobacteriales</taxon>
        <taxon>Flavobacteriaceae</taxon>
        <taxon>Lacinutrix</taxon>
    </lineage>
</organism>
<dbReference type="EMBL" id="JBHUOV010000002">
    <property type="protein sequence ID" value="MFD2823694.1"/>
    <property type="molecule type" value="Genomic_DNA"/>
</dbReference>
<keyword evidence="2" id="KW-0812">Transmembrane</keyword>
<reference evidence="8" key="1">
    <citation type="journal article" date="2019" name="Int. J. Syst. Evol. Microbiol.">
        <title>The Global Catalogue of Microorganisms (GCM) 10K type strain sequencing project: providing services to taxonomists for standard genome sequencing and annotation.</title>
        <authorList>
            <consortium name="The Broad Institute Genomics Platform"/>
            <consortium name="The Broad Institute Genome Sequencing Center for Infectious Disease"/>
            <person name="Wu L."/>
            <person name="Ma J."/>
        </authorList>
    </citation>
    <scope>NUCLEOTIDE SEQUENCE [LARGE SCALE GENOMIC DNA]</scope>
    <source>
        <strain evidence="8">KCTC 32141</strain>
    </source>
</reference>
<dbReference type="InterPro" id="IPR007452">
    <property type="entry name" value="TamB_C"/>
</dbReference>
<dbReference type="RefSeq" id="WP_379898542.1">
    <property type="nucleotide sequence ID" value="NZ_JBHUOV010000002.1"/>
</dbReference>
<keyword evidence="8" id="KW-1185">Reference proteome</keyword>
<feature type="region of interest" description="Disordered" evidence="5">
    <location>
        <begin position="1439"/>
        <end position="1467"/>
    </location>
</feature>
<keyword evidence="3" id="KW-1133">Transmembrane helix</keyword>
<dbReference type="Pfam" id="PF04357">
    <property type="entry name" value="TamB"/>
    <property type="match status" value="1"/>
</dbReference>
<gene>
    <name evidence="7" type="ORF">ACFS5M_08440</name>
</gene>
<sequence>MLLLFILLVLVLSIPAVQTKLGKYATNWLNDEYGTNININKVGLQFNGDVELKEILIIDYKNDTLISAVELNTSILNFKNLINSKLAFGDIDLEGLVFNLKTYKGETDTNLDVFVARFDEDNPSQKESGFLLSSSDISIYGGTFRLIDENNETPTILEFSDIDINATDFLIRGPNVSTRINTLAFVDSRGLVMKNLSSNFAYTLNDITLDNLKIKTANSSLEGQVKFSYNREDLADFTNKVLVDANFTDANIALDELNTFYNEFGVGQRANFSANLSGTLNNLDVNELRLNTSSRTRIYGDINFVNLFNAAEDNFSMNGNFSNLTSNYKDLKALLPNVLGESIPSIFDKLGNFTAIGKSFITSSTIDADLRIDTELGYIISNLEMKKINDIDNAIYNGNIIFDEFDLGAFLNDTNLSKTSLNLDVDGKGFTQEHLNTKVEGDIYSLTYNEYTYQHIQVSGNLEDKIFNGKVDSKDKNLDLEFNGLVDFSKDINDFDFVAKVDYANLKALNFIKKDSISVFKGIVDMKMQGTSLDDAVGSIKFNKTYYKNENDEYVFDDFAITSSFENEVRFLGVNSPDIIEGQMSGIFLVDNIDELFLNAIGSLYTNYSPYEVSTNQYIDFNFKIYNKIVEVFVPELQLGKNTYIKGRVESDEKEFKLTFKSPKIELLDYFADNIELQVDNKNPLFNTYVEVDSINSKYYAISKFNLINVTLNDTLFMRSEFKGGKQSNDLYNLSFYHTKNQENQSVVGFKKSNVTFKGNTWHINEKRDNYNKVTFDNDFKNFNLERFVLNHNNEKIKLSGIIKGSNNKDIKLNFENVHLDKITPDIEDLSLKGLVNGGLNILEQNGSFLPTSEITIDDLEVNDLVLGSFLANISGNQNLTSYAVNASIKNDEAKSFAAFGSIDMSSDAPLINVDLKFNHFNLQPINPFLEGILTDIRGFATGTTKVIGDLNKPSINGELELNQAGLGIPELNVDYSFADKSSVSLKNQSFIFNTIDITDTVYNTKAVLDGSLSHVNFGEWSLDLNLETERLLVLNTTEDEDELYYGTGFVGGTASISGPADRLRINVIGETKRGTTFVIPLSDNESFGDNSYIHFLTLEEKQAKLEGREVIATETSGLELDFDLEVTQDAEIEIVMDKESGSTIRGRGEGGLLVEINTNGKFNMYGDFSVFEGTYKFRYADIIQKDFTVVPGGTLAWDGDPLKARIDIEAIYKTQANPSPLLDSPINRRIPVNLGIHLTGDLEKPEPDYNFEFPNLSSTVKSELSYRLESKDDRSNQAIYLLATGSFSSGLSELNITGTIEERLNGIINGLISNGDNKLQVGLNVELGENRPDYQTDDRLGVTLQTNISDRIRINGKVGVPIGGVSQTAIAGDVQIDFLLNEEGTFTAKVFNRENSIRNFGEEIGYTQGLGIAYNVDFDSFKELLQIIFKGKKKIAEEKEEEEARQNKPNALPDFIGFEKKKDTID</sequence>
<feature type="domain" description="Translocation and assembly module TamB C-terminal" evidence="6">
    <location>
        <begin position="999"/>
        <end position="1419"/>
    </location>
</feature>
<comment type="caution">
    <text evidence="7">The sequence shown here is derived from an EMBL/GenBank/DDBJ whole genome shotgun (WGS) entry which is preliminary data.</text>
</comment>
<name>A0ABW5WP11_9FLAO</name>
<evidence type="ECO:0000256" key="4">
    <source>
        <dbReference type="ARBA" id="ARBA00023136"/>
    </source>
</evidence>
<comment type="subcellular location">
    <subcellularLocation>
        <location evidence="1">Membrane</location>
        <topology evidence="1">Single-pass membrane protein</topology>
    </subcellularLocation>
</comment>
<keyword evidence="4" id="KW-0472">Membrane</keyword>
<accession>A0ABW5WP11</accession>
<evidence type="ECO:0000256" key="2">
    <source>
        <dbReference type="ARBA" id="ARBA00022692"/>
    </source>
</evidence>
<dbReference type="Proteomes" id="UP001597533">
    <property type="component" value="Unassembled WGS sequence"/>
</dbReference>
<protein>
    <submittedName>
        <fullName evidence="7">Translocation/assembly module TamB domain-containing protein</fullName>
    </submittedName>
</protein>
<feature type="compositionally biased region" description="Basic and acidic residues" evidence="5">
    <location>
        <begin position="1458"/>
        <end position="1467"/>
    </location>
</feature>
<evidence type="ECO:0000256" key="3">
    <source>
        <dbReference type="ARBA" id="ARBA00022989"/>
    </source>
</evidence>
<evidence type="ECO:0000313" key="8">
    <source>
        <dbReference type="Proteomes" id="UP001597533"/>
    </source>
</evidence>
<evidence type="ECO:0000313" key="7">
    <source>
        <dbReference type="EMBL" id="MFD2823694.1"/>
    </source>
</evidence>
<proteinExistence type="predicted"/>
<evidence type="ECO:0000256" key="5">
    <source>
        <dbReference type="SAM" id="MobiDB-lite"/>
    </source>
</evidence>
<evidence type="ECO:0000259" key="6">
    <source>
        <dbReference type="Pfam" id="PF04357"/>
    </source>
</evidence>